<keyword evidence="7" id="KW-0460">Magnesium</keyword>
<keyword evidence="10" id="KW-1185">Reference proteome</keyword>
<keyword evidence="6 9" id="KW-0456">Lyase</keyword>
<comment type="caution">
    <text evidence="7">Lacks conserved residue(s) required for the propagation of feature annotation.</text>
</comment>
<dbReference type="EC" id="2.4.2.10" evidence="2 7"/>
<dbReference type="EMBL" id="JAYGHX010000007">
    <property type="protein sequence ID" value="MEA5391957.1"/>
    <property type="molecule type" value="Genomic_DNA"/>
</dbReference>
<dbReference type="InterPro" id="IPR004467">
    <property type="entry name" value="Or_phspho_trans_dom"/>
</dbReference>
<dbReference type="SUPFAM" id="SSF53271">
    <property type="entry name" value="PRTase-like"/>
    <property type="match status" value="1"/>
</dbReference>
<evidence type="ECO:0000256" key="3">
    <source>
        <dbReference type="ARBA" id="ARBA00022676"/>
    </source>
</evidence>
<keyword evidence="5 7" id="KW-0665">Pyrimidine biosynthesis</keyword>
<dbReference type="HAMAP" id="MF_01208">
    <property type="entry name" value="PyrE"/>
    <property type="match status" value="1"/>
</dbReference>
<feature type="binding site" evidence="7">
    <location>
        <position position="403"/>
    </location>
    <ligand>
        <name>5-phospho-alpha-D-ribose 1-diphosphate</name>
        <dbReference type="ChEBI" id="CHEBI:58017"/>
        <note>ligand shared between dimeric partners</note>
    </ligand>
</feature>
<dbReference type="SUPFAM" id="SSF51366">
    <property type="entry name" value="Ribulose-phoshate binding barrel"/>
    <property type="match status" value="1"/>
</dbReference>
<feature type="binding site" evidence="7">
    <location>
        <position position="397"/>
    </location>
    <ligand>
        <name>5-phospho-alpha-D-ribose 1-diphosphate</name>
        <dbReference type="ChEBI" id="CHEBI:58017"/>
        <note>ligand shared between dimeric partners</note>
    </ligand>
</feature>
<dbReference type="GO" id="GO:0004590">
    <property type="term" value="F:orotidine-5'-phosphate decarboxylase activity"/>
    <property type="evidence" value="ECO:0007669"/>
    <property type="project" value="UniProtKB-EC"/>
</dbReference>
<dbReference type="InterPro" id="IPR023031">
    <property type="entry name" value="OPRT"/>
</dbReference>
<evidence type="ECO:0000313" key="10">
    <source>
        <dbReference type="Proteomes" id="UP001304461"/>
    </source>
</evidence>
<feature type="binding site" evidence="7">
    <location>
        <position position="401"/>
    </location>
    <ligand>
        <name>5-phospho-alpha-D-ribose 1-diphosphate</name>
        <dbReference type="ChEBI" id="CHEBI:58017"/>
        <note>ligand shared between dimeric partners</note>
    </ligand>
</feature>
<dbReference type="InterPro" id="IPR029057">
    <property type="entry name" value="PRTase-like"/>
</dbReference>
<evidence type="ECO:0000256" key="5">
    <source>
        <dbReference type="ARBA" id="ARBA00022975"/>
    </source>
</evidence>
<comment type="caution">
    <text evidence="9">The sequence shown here is derived from an EMBL/GenBank/DDBJ whole genome shotgun (WGS) entry which is preliminary data.</text>
</comment>
<comment type="subunit">
    <text evidence="7">Homodimer.</text>
</comment>
<comment type="similarity">
    <text evidence="7">Belongs to the purine/pyrimidine phosphoribosyltransferase family. PyrE subfamily.</text>
</comment>
<dbReference type="PANTHER" id="PTHR19278:SF9">
    <property type="entry name" value="URIDINE 5'-MONOPHOSPHATE SYNTHASE"/>
    <property type="match status" value="1"/>
</dbReference>
<evidence type="ECO:0000256" key="6">
    <source>
        <dbReference type="ARBA" id="ARBA00023239"/>
    </source>
</evidence>
<feature type="binding site" description="in other chain" evidence="7">
    <location>
        <begin position="423"/>
        <end position="431"/>
    </location>
    <ligand>
        <name>5-phospho-alpha-D-ribose 1-diphosphate</name>
        <dbReference type="ChEBI" id="CHEBI:58017"/>
        <note>ligand shared between dimeric partners</note>
    </ligand>
</feature>
<evidence type="ECO:0000256" key="1">
    <source>
        <dbReference type="ARBA" id="ARBA00004889"/>
    </source>
</evidence>
<proteinExistence type="inferred from homology"/>
<dbReference type="InterPro" id="IPR001754">
    <property type="entry name" value="OMPdeCOase_dom"/>
</dbReference>
<keyword evidence="3 7" id="KW-0328">Glycosyltransferase</keyword>
<comment type="catalytic activity">
    <reaction evidence="7">
        <text>orotidine 5'-phosphate + diphosphate = orotate + 5-phospho-alpha-D-ribose 1-diphosphate</text>
        <dbReference type="Rhea" id="RHEA:10380"/>
        <dbReference type="ChEBI" id="CHEBI:30839"/>
        <dbReference type="ChEBI" id="CHEBI:33019"/>
        <dbReference type="ChEBI" id="CHEBI:57538"/>
        <dbReference type="ChEBI" id="CHEBI:58017"/>
        <dbReference type="EC" id="2.4.2.10"/>
    </reaction>
</comment>
<feature type="binding site" description="in other chain" evidence="7">
    <location>
        <position position="398"/>
    </location>
    <ligand>
        <name>5-phospho-alpha-D-ribose 1-diphosphate</name>
        <dbReference type="ChEBI" id="CHEBI:58017"/>
        <note>ligand shared between dimeric partners</note>
    </ligand>
</feature>
<evidence type="ECO:0000256" key="4">
    <source>
        <dbReference type="ARBA" id="ARBA00022679"/>
    </source>
</evidence>
<evidence type="ECO:0000259" key="8">
    <source>
        <dbReference type="SMART" id="SM00934"/>
    </source>
</evidence>
<accession>A0ABU5RW08</accession>
<dbReference type="NCBIfam" id="TIGR00336">
    <property type="entry name" value="pyrE"/>
    <property type="match status" value="1"/>
</dbReference>
<dbReference type="SMART" id="SM00934">
    <property type="entry name" value="OMPdecase"/>
    <property type="match status" value="1"/>
</dbReference>
<dbReference type="Pfam" id="PF00156">
    <property type="entry name" value="Pribosyltran"/>
    <property type="match status" value="1"/>
</dbReference>
<evidence type="ECO:0000256" key="2">
    <source>
        <dbReference type="ARBA" id="ARBA00011971"/>
    </source>
</evidence>
<comment type="pathway">
    <text evidence="1 7">Pyrimidine metabolism; UMP biosynthesis via de novo pathway; UMP from orotate: step 1/2.</text>
</comment>
<reference evidence="9 10" key="1">
    <citation type="submission" date="2023-12" db="EMBL/GenBank/DDBJ databases">
        <title>Baltic Sea Cyanobacteria.</title>
        <authorList>
            <person name="Delbaje E."/>
            <person name="Fewer D.P."/>
            <person name="Shishido T.K."/>
        </authorList>
    </citation>
    <scope>NUCLEOTIDE SEQUENCE [LARGE SCALE GENOMIC DNA]</scope>
    <source>
        <strain evidence="9 10">UHCC 0139</strain>
    </source>
</reference>
<dbReference type="Gene3D" id="3.20.20.70">
    <property type="entry name" value="Aldolase class I"/>
    <property type="match status" value="1"/>
</dbReference>
<feature type="domain" description="Orotidine 5'-phosphate decarboxylase" evidence="8">
    <location>
        <begin position="17"/>
        <end position="229"/>
    </location>
</feature>
<dbReference type="Proteomes" id="UP001304461">
    <property type="component" value="Unassembled WGS sequence"/>
</dbReference>
<dbReference type="PANTHER" id="PTHR19278">
    <property type="entry name" value="OROTATE PHOSPHORIBOSYLTRANSFERASE"/>
    <property type="match status" value="1"/>
</dbReference>
<evidence type="ECO:0000256" key="7">
    <source>
        <dbReference type="HAMAP-Rule" id="MF_01208"/>
    </source>
</evidence>
<dbReference type="InterPro" id="IPR000836">
    <property type="entry name" value="PRTase_dom"/>
</dbReference>
<gene>
    <name evidence="7" type="primary">pyrE</name>
    <name evidence="9" type="ORF">VB738_11890</name>
</gene>
<protein>
    <recommendedName>
        <fullName evidence="2 7">Orotate phosphoribosyltransferase</fullName>
        <shortName evidence="7">OPRT</shortName>
        <shortName evidence="7">OPRTase</shortName>
        <ecNumber evidence="2 7">2.4.2.10</ecNumber>
    </recommendedName>
</protein>
<evidence type="ECO:0000313" key="9">
    <source>
        <dbReference type="EMBL" id="MEA5391957.1"/>
    </source>
</evidence>
<dbReference type="NCBIfam" id="NF004034">
    <property type="entry name" value="PRK05500.1"/>
    <property type="match status" value="1"/>
</dbReference>
<dbReference type="InterPro" id="IPR013785">
    <property type="entry name" value="Aldolase_TIM"/>
</dbReference>
<comment type="function">
    <text evidence="7">Catalyzes the transfer of a ribosyl phosphate group from 5-phosphoribose 1-diphosphate to orotate, leading to the formation of orotidine monophosphate (OMP).</text>
</comment>
<name>A0ABU5RW08_9CYAN</name>
<keyword evidence="4 7" id="KW-0808">Transferase</keyword>
<dbReference type="Gene3D" id="3.40.50.2020">
    <property type="match status" value="1"/>
</dbReference>
<organism evidence="9 10">
    <name type="scientific">Cyanobium gracile UHCC 0139</name>
    <dbReference type="NCBI Taxonomy" id="3110308"/>
    <lineage>
        <taxon>Bacteria</taxon>
        <taxon>Bacillati</taxon>
        <taxon>Cyanobacteriota</taxon>
        <taxon>Cyanophyceae</taxon>
        <taxon>Synechococcales</taxon>
        <taxon>Prochlorococcaceae</taxon>
        <taxon>Cyanobium</taxon>
    </lineage>
</organism>
<comment type="cofactor">
    <cofactor evidence="7">
        <name>Mg(2+)</name>
        <dbReference type="ChEBI" id="CHEBI:18420"/>
    </cofactor>
</comment>
<dbReference type="CDD" id="cd06223">
    <property type="entry name" value="PRTases_typeI"/>
    <property type="match status" value="1"/>
</dbReference>
<sequence length="519" mass="56376">MGFFVQLTDAIAARQSLLVTGLDPNPEMLQAWAHRRGMGGRSFLSQARHWIKAVVEATADHVCAYKPSLGFYQALGPVGLELLREVRELVPLDIPLIIDTKHGDLNSSSALAHYLFRELGADGVTLSPLAGQDIAAPFLLYPDKAVVITCHSSNAAARVLQHHPDESDPLYLRIVRECQLWATPDQLLLEVGTSDPAILARVRQEAPERFLILRSLWGEEDRLDALLEAGLSPAADGLLMPLPQNLLVEDDIAVRAAALKQRISERRDRWLERRAPDQGEACSLWLPERRPDGSADAVAGADADGSGDPLASLILDLFDIGCLLFGDYVQASGAVFNYYVDLRQIISDPNLFHRVLHAYAGQLGELVFDRIAGIPYGSLPTATGLSLQLHKPLLYPRKEVKAHGARRLIEGDFEEGDRVVVVDDILITGNSVLEGIAKLESSGLEVEDVVVFIDHGGRADTSARERLARAGYRCHAVLDIARITAVLQAAGRLSDGQAATLGHAPPARTVDVEGMLASS</sequence>
<dbReference type="GO" id="GO:0004588">
    <property type="term" value="F:orotate phosphoribosyltransferase activity"/>
    <property type="evidence" value="ECO:0007669"/>
    <property type="project" value="UniProtKB-EC"/>
</dbReference>
<dbReference type="RefSeq" id="WP_323305936.1">
    <property type="nucleotide sequence ID" value="NZ_JAYGHX010000007.1"/>
</dbReference>
<dbReference type="InterPro" id="IPR011060">
    <property type="entry name" value="RibuloseP-bd_barrel"/>
</dbReference>